<evidence type="ECO:0000256" key="2">
    <source>
        <dbReference type="ARBA" id="ARBA00023604"/>
    </source>
</evidence>
<dbReference type="EMBL" id="JAAABM010000007">
    <property type="protein sequence ID" value="KAF7676171.1"/>
    <property type="molecule type" value="Genomic_DNA"/>
</dbReference>
<keyword evidence="4" id="KW-1185">Reference proteome</keyword>
<evidence type="ECO:0000313" key="4">
    <source>
        <dbReference type="Proteomes" id="UP000596902"/>
    </source>
</evidence>
<dbReference type="Proteomes" id="UP000596902">
    <property type="component" value="Unassembled WGS sequence"/>
</dbReference>
<gene>
    <name evidence="3" type="ORF">GT037_005676</name>
</gene>
<dbReference type="GO" id="GO:0016491">
    <property type="term" value="F:oxidoreductase activity"/>
    <property type="evidence" value="ECO:0007669"/>
    <property type="project" value="UniProtKB-KW"/>
</dbReference>
<name>A0A8H7B6R0_9PLEO</name>
<organism evidence="3 4">
    <name type="scientific">Alternaria burnsii</name>
    <dbReference type="NCBI Taxonomy" id="1187904"/>
    <lineage>
        <taxon>Eukaryota</taxon>
        <taxon>Fungi</taxon>
        <taxon>Dikarya</taxon>
        <taxon>Ascomycota</taxon>
        <taxon>Pezizomycotina</taxon>
        <taxon>Dothideomycetes</taxon>
        <taxon>Pleosporomycetidae</taxon>
        <taxon>Pleosporales</taxon>
        <taxon>Pleosporineae</taxon>
        <taxon>Pleosporaceae</taxon>
        <taxon>Alternaria</taxon>
        <taxon>Alternaria sect. Alternaria</taxon>
    </lineage>
</organism>
<dbReference type="PANTHER" id="PTHR34598">
    <property type="entry name" value="BLL6449 PROTEIN"/>
    <property type="match status" value="1"/>
</dbReference>
<reference evidence="3" key="2">
    <citation type="submission" date="2020-08" db="EMBL/GenBank/DDBJ databases">
        <title>Draft Genome Sequence of Cumin Blight Pathogen Alternaria burnsii.</title>
        <authorList>
            <person name="Feng Z."/>
        </authorList>
    </citation>
    <scope>NUCLEOTIDE SEQUENCE</scope>
    <source>
        <strain evidence="3">CBS107.38</strain>
    </source>
</reference>
<dbReference type="NCBIfam" id="NF041278">
    <property type="entry name" value="CmcJ_NvfI_EfuI"/>
    <property type="match status" value="1"/>
</dbReference>
<comment type="similarity">
    <text evidence="2">Belongs to the asaB hydroxylase/desaturase family.</text>
</comment>
<proteinExistence type="inferred from homology"/>
<protein>
    <recommendedName>
        <fullName evidence="5">Methyltransferase</fullName>
    </recommendedName>
</protein>
<dbReference type="InterPro" id="IPR044053">
    <property type="entry name" value="AsaB-like"/>
</dbReference>
<dbReference type="AlphaFoldDB" id="A0A8H7B6R0"/>
<dbReference type="GeneID" id="62203901"/>
<sequence length="289" mass="33975">MTSPRDEVARFSYLQWQPLYETEKPFQVFSNISCSALEQRSTNLHFIDGEPQTIHDIRGRESEFGLDRNGFMIRKDEMREADLTTEEGFRRDYLPHIENMMKEHVADIDHMVCFDWGFRKNVPLRKDRINVNDRMQLLEPARQVHCDQSPAGALQRLQRHAPEYTKAAYEGRLRIINVWRPLNHPVEDNALAVCDGQTIEDRDLVEADHITRLYLGRTMYGLQSPQHKWYYLNHQCPNELLFIKIFDSDSTVPAPRSLHASFDHSQKRENAPPRESVEVRFLVITEARQ</sequence>
<comment type="caution">
    <text evidence="3">The sequence shown here is derived from an EMBL/GenBank/DDBJ whole genome shotgun (WGS) entry which is preliminary data.</text>
</comment>
<evidence type="ECO:0000256" key="1">
    <source>
        <dbReference type="ARBA" id="ARBA00023002"/>
    </source>
</evidence>
<keyword evidence="1" id="KW-0560">Oxidoreductase</keyword>
<evidence type="ECO:0000313" key="3">
    <source>
        <dbReference type="EMBL" id="KAF7676171.1"/>
    </source>
</evidence>
<dbReference type="PANTHER" id="PTHR34598:SF3">
    <property type="entry name" value="OXIDOREDUCTASE AN1597"/>
    <property type="match status" value="1"/>
</dbReference>
<evidence type="ECO:0008006" key="5">
    <source>
        <dbReference type="Google" id="ProtNLM"/>
    </source>
</evidence>
<dbReference type="RefSeq" id="XP_038786412.1">
    <property type="nucleotide sequence ID" value="XM_038930723.1"/>
</dbReference>
<reference evidence="3" key="1">
    <citation type="submission" date="2020-01" db="EMBL/GenBank/DDBJ databases">
        <authorList>
            <person name="Feng Z.H.Z."/>
        </authorList>
    </citation>
    <scope>NUCLEOTIDE SEQUENCE</scope>
    <source>
        <strain evidence="3">CBS107.38</strain>
    </source>
</reference>
<accession>A0A8H7B6R0</accession>